<gene>
    <name evidence="1" type="ORF">A2918_00065</name>
</gene>
<evidence type="ECO:0000313" key="2">
    <source>
        <dbReference type="Proteomes" id="UP000178227"/>
    </source>
</evidence>
<dbReference type="Proteomes" id="UP000178227">
    <property type="component" value="Unassembled WGS sequence"/>
</dbReference>
<protein>
    <submittedName>
        <fullName evidence="1">Uncharacterized protein</fullName>
    </submittedName>
</protein>
<name>A0A1F8GAA3_9BACT</name>
<sequence>MDNNGSVRPESEKDGCLKYEFNLETRTILEPDNVERPFLHDAVAKNYFDKLVGTPGKLMDFAWEGNLSKLDLASLLLSEKREIYLDVCARFEKALTETCAAKGNPCPEDGCAVSEEEACLNALLETREVCTRAYASMWIHLFINPENRVPAWRN</sequence>
<proteinExistence type="predicted"/>
<accession>A0A1F8GAA3</accession>
<dbReference type="AlphaFoldDB" id="A0A1F8GAA3"/>
<reference evidence="1 2" key="1">
    <citation type="journal article" date="2016" name="Nat. Commun.">
        <title>Thousands of microbial genomes shed light on interconnected biogeochemical processes in an aquifer system.</title>
        <authorList>
            <person name="Anantharaman K."/>
            <person name="Brown C.T."/>
            <person name="Hug L.A."/>
            <person name="Sharon I."/>
            <person name="Castelle C.J."/>
            <person name="Probst A.J."/>
            <person name="Thomas B.C."/>
            <person name="Singh A."/>
            <person name="Wilkins M.J."/>
            <person name="Karaoz U."/>
            <person name="Brodie E.L."/>
            <person name="Williams K.H."/>
            <person name="Hubbard S.S."/>
            <person name="Banfield J.F."/>
        </authorList>
    </citation>
    <scope>NUCLEOTIDE SEQUENCE [LARGE SCALE GENOMIC DNA]</scope>
</reference>
<evidence type="ECO:0000313" key="1">
    <source>
        <dbReference type="EMBL" id="OGN22304.1"/>
    </source>
</evidence>
<comment type="caution">
    <text evidence="1">The sequence shown here is derived from an EMBL/GenBank/DDBJ whole genome shotgun (WGS) entry which is preliminary data.</text>
</comment>
<organism evidence="1 2">
    <name type="scientific">Candidatus Yanofskybacteria bacterium RIFCSPLOWO2_01_FULL_42_49</name>
    <dbReference type="NCBI Taxonomy" id="1802694"/>
    <lineage>
        <taxon>Bacteria</taxon>
        <taxon>Candidatus Yanofskyibacteriota</taxon>
    </lineage>
</organism>
<dbReference type="EMBL" id="MGKI01000012">
    <property type="protein sequence ID" value="OGN22304.1"/>
    <property type="molecule type" value="Genomic_DNA"/>
</dbReference>